<feature type="region of interest" description="Disordered" evidence="1">
    <location>
        <begin position="40"/>
        <end position="72"/>
    </location>
</feature>
<protein>
    <submittedName>
        <fullName evidence="2">Uncharacterized protein</fullName>
    </submittedName>
</protein>
<comment type="caution">
    <text evidence="2">The sequence shown here is derived from an EMBL/GenBank/DDBJ whole genome shotgun (WGS) entry which is preliminary data.</text>
</comment>
<sequence length="188" mass="20451">MANNQGGVFLMSEGIDMTYPLLSTVRPAPPTPLRFITTTRARSSSHGSAGAGDSRAGGDTTAALPEGQGPDWRGYEEGVRSASVEAPRHELVLDSRPPMLLWSPVLIPSKLFVHVTSPRSDRLEHEPFGLAFPCLPSARTAIHLPLVRSRPCLRLPSLYRIETPARILDFSTDSASRHLALSLRSHPL</sequence>
<keyword evidence="3" id="KW-1185">Reference proteome</keyword>
<dbReference type="AlphaFoldDB" id="A0AAD7A611"/>
<name>A0AAD7A611_9AGAR</name>
<dbReference type="EMBL" id="JARIHO010000015">
    <property type="protein sequence ID" value="KAJ7349745.1"/>
    <property type="molecule type" value="Genomic_DNA"/>
</dbReference>
<evidence type="ECO:0000313" key="3">
    <source>
        <dbReference type="Proteomes" id="UP001218218"/>
    </source>
</evidence>
<proteinExistence type="predicted"/>
<accession>A0AAD7A611</accession>
<evidence type="ECO:0000313" key="2">
    <source>
        <dbReference type="EMBL" id="KAJ7349745.1"/>
    </source>
</evidence>
<gene>
    <name evidence="2" type="ORF">DFH08DRAFT_958708</name>
</gene>
<evidence type="ECO:0000256" key="1">
    <source>
        <dbReference type="SAM" id="MobiDB-lite"/>
    </source>
</evidence>
<dbReference type="Proteomes" id="UP001218218">
    <property type="component" value="Unassembled WGS sequence"/>
</dbReference>
<reference evidence="2" key="1">
    <citation type="submission" date="2023-03" db="EMBL/GenBank/DDBJ databases">
        <title>Massive genome expansion in bonnet fungi (Mycena s.s.) driven by repeated elements and novel gene families across ecological guilds.</title>
        <authorList>
            <consortium name="Lawrence Berkeley National Laboratory"/>
            <person name="Harder C.B."/>
            <person name="Miyauchi S."/>
            <person name="Viragh M."/>
            <person name="Kuo A."/>
            <person name="Thoen E."/>
            <person name="Andreopoulos B."/>
            <person name="Lu D."/>
            <person name="Skrede I."/>
            <person name="Drula E."/>
            <person name="Henrissat B."/>
            <person name="Morin E."/>
            <person name="Kohler A."/>
            <person name="Barry K."/>
            <person name="LaButti K."/>
            <person name="Morin E."/>
            <person name="Salamov A."/>
            <person name="Lipzen A."/>
            <person name="Mereny Z."/>
            <person name="Hegedus B."/>
            <person name="Baldrian P."/>
            <person name="Stursova M."/>
            <person name="Weitz H."/>
            <person name="Taylor A."/>
            <person name="Grigoriev I.V."/>
            <person name="Nagy L.G."/>
            <person name="Martin F."/>
            <person name="Kauserud H."/>
        </authorList>
    </citation>
    <scope>NUCLEOTIDE SEQUENCE</scope>
    <source>
        <strain evidence="2">CBHHK002</strain>
    </source>
</reference>
<feature type="compositionally biased region" description="Low complexity" evidence="1">
    <location>
        <begin position="40"/>
        <end position="63"/>
    </location>
</feature>
<organism evidence="2 3">
    <name type="scientific">Mycena albidolilacea</name>
    <dbReference type="NCBI Taxonomy" id="1033008"/>
    <lineage>
        <taxon>Eukaryota</taxon>
        <taxon>Fungi</taxon>
        <taxon>Dikarya</taxon>
        <taxon>Basidiomycota</taxon>
        <taxon>Agaricomycotina</taxon>
        <taxon>Agaricomycetes</taxon>
        <taxon>Agaricomycetidae</taxon>
        <taxon>Agaricales</taxon>
        <taxon>Marasmiineae</taxon>
        <taxon>Mycenaceae</taxon>
        <taxon>Mycena</taxon>
    </lineage>
</organism>